<dbReference type="STRING" id="294671.YLM1_0002"/>
<dbReference type="CDD" id="cd00093">
    <property type="entry name" value="HTH_XRE"/>
    <property type="match status" value="1"/>
</dbReference>
<accession>A0A126QXP5</accession>
<keyword evidence="1" id="KW-0238">DNA-binding</keyword>
<keyword evidence="5" id="KW-1185">Reference proteome</keyword>
<protein>
    <submittedName>
        <fullName evidence="3 4">Transcriptional regulator</fullName>
    </submittedName>
</protein>
<proteinExistence type="predicted"/>
<reference evidence="5" key="2">
    <citation type="submission" date="2016-02" db="EMBL/GenBank/DDBJ databases">
        <title>The draft genome sequence of the rumen methanogen Methanobrevibacter olleyae YLM1.</title>
        <authorList>
            <consortium name="New Zealand Agricultural Greenhouse Gas Research Centre/Pastoral Greenhouse Gas Research Consortium"/>
            <person name="Kelly W.J."/>
            <person name="Li D."/>
            <person name="Lambie S.C."/>
            <person name="Attwood G.T."/>
            <person name="Altermann E."/>
            <person name="Leahy S.C."/>
        </authorList>
    </citation>
    <scope>NUCLEOTIDE SEQUENCE [LARGE SCALE GENOMIC DNA]</scope>
    <source>
        <strain evidence="5">YLM1</strain>
    </source>
</reference>
<evidence type="ECO:0000313" key="6">
    <source>
        <dbReference type="Proteomes" id="UP000183442"/>
    </source>
</evidence>
<dbReference type="PANTHER" id="PTHR46558">
    <property type="entry name" value="TRACRIPTIONAL REGULATORY PROTEIN-RELATED-RELATED"/>
    <property type="match status" value="1"/>
</dbReference>
<evidence type="ECO:0000259" key="2">
    <source>
        <dbReference type="PROSITE" id="PS50943"/>
    </source>
</evidence>
<dbReference type="Proteomes" id="UP000183442">
    <property type="component" value="Unassembled WGS sequence"/>
</dbReference>
<gene>
    <name evidence="4" type="ORF">SAMN02910297_00451</name>
    <name evidence="3" type="ORF">YLM1_0002</name>
</gene>
<evidence type="ECO:0000313" key="5">
    <source>
        <dbReference type="Proteomes" id="UP000066376"/>
    </source>
</evidence>
<dbReference type="Proteomes" id="UP000066376">
    <property type="component" value="Chromosome"/>
</dbReference>
<dbReference type="PROSITE" id="PS50943">
    <property type="entry name" value="HTH_CROC1"/>
    <property type="match status" value="1"/>
</dbReference>
<organism evidence="3 5">
    <name type="scientific">Methanobrevibacter olleyae</name>
    <dbReference type="NCBI Taxonomy" id="294671"/>
    <lineage>
        <taxon>Archaea</taxon>
        <taxon>Methanobacteriati</taxon>
        <taxon>Methanobacteriota</taxon>
        <taxon>Methanomada group</taxon>
        <taxon>Methanobacteria</taxon>
        <taxon>Methanobacteriales</taxon>
        <taxon>Methanobacteriaceae</taxon>
        <taxon>Methanobrevibacter</taxon>
    </lineage>
</organism>
<reference evidence="3 5" key="1">
    <citation type="journal article" date="2016" name="Genome Announc.">
        <title>Draft Genome Sequence of the Rumen Methanogen Methanobrevibacter olleyae YLM1.</title>
        <authorList>
            <person name="Kelly W.J."/>
            <person name="Li D."/>
            <person name="Lambie S.C."/>
            <person name="Cox F."/>
            <person name="Attwood G.T."/>
            <person name="Altermann E."/>
            <person name="Leahy S.C."/>
        </authorList>
    </citation>
    <scope>NUCLEOTIDE SEQUENCE [LARGE SCALE GENOMIC DNA]</scope>
    <source>
        <strain evidence="3 5">YLM1</strain>
    </source>
</reference>
<evidence type="ECO:0000313" key="3">
    <source>
        <dbReference type="EMBL" id="AMK14562.1"/>
    </source>
</evidence>
<feature type="domain" description="HTH cro/C1-type" evidence="2">
    <location>
        <begin position="5"/>
        <end position="61"/>
    </location>
</feature>
<name>A0A126QXP5_METOL</name>
<dbReference type="RefSeq" id="WP_067145079.1">
    <property type="nucleotide sequence ID" value="NZ_CP014265.1"/>
</dbReference>
<dbReference type="PANTHER" id="PTHR46558:SF4">
    <property type="entry name" value="DNA-BIDING PHAGE PROTEIN"/>
    <property type="match status" value="1"/>
</dbReference>
<evidence type="ECO:0000256" key="1">
    <source>
        <dbReference type="ARBA" id="ARBA00023125"/>
    </source>
</evidence>
<dbReference type="InterPro" id="IPR001387">
    <property type="entry name" value="Cro/C1-type_HTH"/>
</dbReference>
<dbReference type="EMBL" id="CP014265">
    <property type="protein sequence ID" value="AMK14562.1"/>
    <property type="molecule type" value="Genomic_DNA"/>
</dbReference>
<dbReference type="SMART" id="SM00530">
    <property type="entry name" value="HTH_XRE"/>
    <property type="match status" value="1"/>
</dbReference>
<sequence>MKTIIRYLRQEIKMSQQDLAESVGVTRQTINALENGRYNPSLLLAYKITRVLNEATYGKELDSYLSIEDVFKFSDDEL</sequence>
<dbReference type="EMBL" id="FOTL01000004">
    <property type="protein sequence ID" value="SFL28091.1"/>
    <property type="molecule type" value="Genomic_DNA"/>
</dbReference>
<dbReference type="Pfam" id="PF01381">
    <property type="entry name" value="HTH_3"/>
    <property type="match status" value="1"/>
</dbReference>
<dbReference type="KEGG" id="mol:YLM1_0002"/>
<reference evidence="4" key="3">
    <citation type="submission" date="2016-10" db="EMBL/GenBank/DDBJ databases">
        <authorList>
            <person name="de Groot N.N."/>
        </authorList>
    </citation>
    <scope>NUCLEOTIDE SEQUENCE [LARGE SCALE GENOMIC DNA]</scope>
    <source>
        <strain evidence="4">DSM 16632</strain>
    </source>
</reference>
<dbReference type="GeneID" id="28488299"/>
<evidence type="ECO:0000313" key="4">
    <source>
        <dbReference type="EMBL" id="SFL28091.1"/>
    </source>
</evidence>
<reference evidence="6" key="4">
    <citation type="submission" date="2016-10" db="EMBL/GenBank/DDBJ databases">
        <authorList>
            <person name="Varghese N."/>
        </authorList>
    </citation>
    <scope>NUCLEOTIDE SEQUENCE [LARGE SCALE GENOMIC DNA]</scope>
    <source>
        <strain evidence="6">DSM 16632</strain>
    </source>
</reference>
<dbReference type="Gene3D" id="1.10.260.40">
    <property type="entry name" value="lambda repressor-like DNA-binding domains"/>
    <property type="match status" value="1"/>
</dbReference>
<dbReference type="AlphaFoldDB" id="A0A126QXP5"/>
<dbReference type="SUPFAM" id="SSF47413">
    <property type="entry name" value="lambda repressor-like DNA-binding domains"/>
    <property type="match status" value="1"/>
</dbReference>
<dbReference type="GO" id="GO:0003677">
    <property type="term" value="F:DNA binding"/>
    <property type="evidence" value="ECO:0007669"/>
    <property type="project" value="UniProtKB-KW"/>
</dbReference>
<dbReference type="InterPro" id="IPR010982">
    <property type="entry name" value="Lambda_DNA-bd_dom_sf"/>
</dbReference>
<dbReference type="PATRIC" id="fig|294671.3.peg.2"/>
<dbReference type="OrthoDB" id="67699at2157"/>